<dbReference type="GO" id="GO:0009649">
    <property type="term" value="P:entrainment of circadian clock"/>
    <property type="evidence" value="ECO:0007669"/>
    <property type="project" value="TreeGrafter"/>
</dbReference>
<dbReference type="AlphaFoldDB" id="A0A1B6JS02"/>
<evidence type="ECO:0000256" key="3">
    <source>
        <dbReference type="ARBA" id="ARBA00023242"/>
    </source>
</evidence>
<evidence type="ECO:0000259" key="5">
    <source>
        <dbReference type="Pfam" id="PF04821"/>
    </source>
</evidence>
<comment type="similarity">
    <text evidence="2">Belongs to the timeless family.</text>
</comment>
<dbReference type="PANTHER" id="PTHR22940">
    <property type="entry name" value="TIMEOUT/TIMELESS-2"/>
    <property type="match status" value="1"/>
</dbReference>
<dbReference type="GO" id="GO:0000076">
    <property type="term" value="P:DNA replication checkpoint signaling"/>
    <property type="evidence" value="ECO:0007669"/>
    <property type="project" value="TreeGrafter"/>
</dbReference>
<evidence type="ECO:0000256" key="1">
    <source>
        <dbReference type="ARBA" id="ARBA00004123"/>
    </source>
</evidence>
<dbReference type="Pfam" id="PF05029">
    <property type="entry name" value="TIMELESS_C"/>
    <property type="match status" value="1"/>
</dbReference>
<dbReference type="Pfam" id="PF04821">
    <property type="entry name" value="TIMELESS"/>
    <property type="match status" value="1"/>
</dbReference>
<sequence length="1138" mass="129396">MEVVMQTQEIISLFSSLGCPVGDEYIPGDDCQATLEEILSRLYKEDKYVRAFRCVISNSQVLKKDLLPLFYNVKNDYKILDLIIEILENLMIPVECLLPIDIMIKEDAGRSTIYQLNWLLTACKEAFLNPCATKSVIDYMKLIIKKEQQLTSEGSNSISLCLVLLRNLLHIPEVRGGAPGGGASHQNQIIWHLFTQHIDKVLIQLMSCGRRRQWGSYIVQLISLLYKDQHSNTLYKLLNIWCDTALTESSEDDESNTSPQDQASGDSSSMATSDPTSDSSDSDHQKHTPKSEVESKHQCHPKQVAQTRMTEMLAHGNGRKAQVAMRNKHGNSKNTHPAKHRQPDHIHPLESQTTNKMMQGTRMCWGSESGLGSSVSTCGSMKMEEESECGYVSQNQETISTSSNEDKEPSRFGKKKTILQKSLHMIQTNRYNNGKLPLTCQARKELRREKLMKRSKTTTMSIKTFMNHTPSEEDIAHLLKEFTVDFLLKGYGLLVSDLKLVVLSTQDLQMDTSHFTWLIMFFLPFATQLELDLDLISPILSHDTISYLTYEGVNLCEELEVAKLDVGENLTGVLSKLYLIVSCLKEIIITVEVYRKVTHLSKADREYLKQLQEKICHTNDLKYLFILLLRHFDPMVHSHQFLQETVVANHNLLVLIENCPKVSRAAMLEHLRQFASEDVMKQYGVLLACYMDNGEMVNNCIFTMMHHVAGDLEKVSVLFQPSILKSFTMILKTEFEIRDDWTDLVEYVVQKCLKTKQIKTVPTGLNISVDEDEEMAADTAHREITSVPVQEPTEPEQQKHKETTLRLVKEISGNFISLGDRWSKEDLDSLCWYFSQSVSVADPIGQIRQLFLENCGQTKTRTGIVENLWRQGLILENQYKNLLAQETSLNDPETIQNKNTEIDILEGIQVIIDYLYSENKGFFVKWLQGCLLEACYARLLVDRIMTPREPVEPVAYYYTMLGQPVPLVTWSQELWKVMQLEPSIWLLSALNFHLPTRTGQARIFARIPSEWTVDHLYVVTLILGPLNSSSMKFDPTTLAVMKQHCQAPSTPDQPSTARSGVQSSNSSLFGFFLGSTSMAEWLQKVKHLKTAPKVQPLGDKQERMSVISGDERDWDLTSMCVSDEGARHEDSTTITPTP</sequence>
<feature type="region of interest" description="Disordered" evidence="4">
    <location>
        <begin position="391"/>
        <end position="413"/>
    </location>
</feature>
<feature type="region of interest" description="Disordered" evidence="4">
    <location>
        <begin position="1117"/>
        <end position="1138"/>
    </location>
</feature>
<keyword evidence="3" id="KW-0539">Nucleus</keyword>
<evidence type="ECO:0008006" key="8">
    <source>
        <dbReference type="Google" id="ProtNLM"/>
    </source>
</evidence>
<dbReference type="EMBL" id="GECU01005698">
    <property type="protein sequence ID" value="JAT02009.1"/>
    <property type="molecule type" value="Transcribed_RNA"/>
</dbReference>
<dbReference type="GO" id="GO:0006281">
    <property type="term" value="P:DNA repair"/>
    <property type="evidence" value="ECO:0007669"/>
    <property type="project" value="TreeGrafter"/>
</dbReference>
<dbReference type="GO" id="GO:0043111">
    <property type="term" value="P:replication fork arrest"/>
    <property type="evidence" value="ECO:0007669"/>
    <property type="project" value="TreeGrafter"/>
</dbReference>
<feature type="region of interest" description="Disordered" evidence="4">
    <location>
        <begin position="328"/>
        <end position="349"/>
    </location>
</feature>
<dbReference type="GO" id="GO:0003677">
    <property type="term" value="F:DNA binding"/>
    <property type="evidence" value="ECO:0007669"/>
    <property type="project" value="TreeGrafter"/>
</dbReference>
<feature type="compositionally biased region" description="Polar residues" evidence="4">
    <location>
        <begin position="392"/>
        <end position="403"/>
    </location>
</feature>
<dbReference type="GO" id="GO:0048511">
    <property type="term" value="P:rhythmic process"/>
    <property type="evidence" value="ECO:0007669"/>
    <property type="project" value="UniProtKB-KW"/>
</dbReference>
<dbReference type="InterPro" id="IPR044998">
    <property type="entry name" value="Timeless"/>
</dbReference>
<proteinExistence type="inferred from homology"/>
<protein>
    <recommendedName>
        <fullName evidence="8">Timeless N-terminal domain-containing protein</fullName>
    </recommendedName>
</protein>
<gene>
    <name evidence="7" type="ORF">g.49961</name>
</gene>
<accession>A0A1B6JS02</accession>
<dbReference type="GO" id="GO:0031298">
    <property type="term" value="C:replication fork protection complex"/>
    <property type="evidence" value="ECO:0007669"/>
    <property type="project" value="TreeGrafter"/>
</dbReference>
<feature type="domain" description="Timeless N-terminal" evidence="5">
    <location>
        <begin position="24"/>
        <end position="283"/>
    </location>
</feature>
<feature type="domain" description="Timeless C-terminal" evidence="6">
    <location>
        <begin position="918"/>
        <end position="1017"/>
    </location>
</feature>
<feature type="compositionally biased region" description="Low complexity" evidence="4">
    <location>
        <begin position="266"/>
        <end position="279"/>
    </location>
</feature>
<feature type="compositionally biased region" description="Basic residues" evidence="4">
    <location>
        <begin position="328"/>
        <end position="340"/>
    </location>
</feature>
<dbReference type="InterPro" id="IPR007725">
    <property type="entry name" value="TIMELESS_C"/>
</dbReference>
<evidence type="ECO:0000313" key="7">
    <source>
        <dbReference type="EMBL" id="JAT02009.1"/>
    </source>
</evidence>
<name>A0A1B6JS02_9HEMI</name>
<evidence type="ECO:0000256" key="4">
    <source>
        <dbReference type="SAM" id="MobiDB-lite"/>
    </source>
</evidence>
<comment type="subcellular location">
    <subcellularLocation>
        <location evidence="1">Nucleus</location>
    </subcellularLocation>
</comment>
<evidence type="ECO:0000259" key="6">
    <source>
        <dbReference type="Pfam" id="PF05029"/>
    </source>
</evidence>
<dbReference type="InterPro" id="IPR006906">
    <property type="entry name" value="Timeless_N"/>
</dbReference>
<organism evidence="7">
    <name type="scientific">Homalodisca liturata</name>
    <dbReference type="NCBI Taxonomy" id="320908"/>
    <lineage>
        <taxon>Eukaryota</taxon>
        <taxon>Metazoa</taxon>
        <taxon>Ecdysozoa</taxon>
        <taxon>Arthropoda</taxon>
        <taxon>Hexapoda</taxon>
        <taxon>Insecta</taxon>
        <taxon>Pterygota</taxon>
        <taxon>Neoptera</taxon>
        <taxon>Paraneoptera</taxon>
        <taxon>Hemiptera</taxon>
        <taxon>Auchenorrhyncha</taxon>
        <taxon>Membracoidea</taxon>
        <taxon>Cicadellidae</taxon>
        <taxon>Cicadellinae</taxon>
        <taxon>Proconiini</taxon>
        <taxon>Homalodisca</taxon>
    </lineage>
</organism>
<dbReference type="PANTHER" id="PTHR22940:SF5">
    <property type="entry name" value="PROTEIN TIMELESS"/>
    <property type="match status" value="1"/>
</dbReference>
<reference evidence="7" key="1">
    <citation type="submission" date="2015-11" db="EMBL/GenBank/DDBJ databases">
        <title>De novo transcriptome assembly of four potential Pierce s Disease insect vectors from Arizona vineyards.</title>
        <authorList>
            <person name="Tassone E.E."/>
        </authorList>
    </citation>
    <scope>NUCLEOTIDE SEQUENCE</scope>
</reference>
<feature type="region of interest" description="Disordered" evidence="4">
    <location>
        <begin position="248"/>
        <end position="303"/>
    </location>
</feature>
<feature type="compositionally biased region" description="Polar residues" evidence="4">
    <location>
        <begin position="256"/>
        <end position="265"/>
    </location>
</feature>
<evidence type="ECO:0000256" key="2">
    <source>
        <dbReference type="ARBA" id="ARBA00008174"/>
    </source>
</evidence>
<feature type="compositionally biased region" description="Basic and acidic residues" evidence="4">
    <location>
        <begin position="281"/>
        <end position="297"/>
    </location>
</feature>